<evidence type="ECO:0000313" key="2">
    <source>
        <dbReference type="Proteomes" id="UP000225706"/>
    </source>
</evidence>
<organism evidence="1 2">
    <name type="scientific">Stylophora pistillata</name>
    <name type="common">Smooth cauliflower coral</name>
    <dbReference type="NCBI Taxonomy" id="50429"/>
    <lineage>
        <taxon>Eukaryota</taxon>
        <taxon>Metazoa</taxon>
        <taxon>Cnidaria</taxon>
        <taxon>Anthozoa</taxon>
        <taxon>Hexacorallia</taxon>
        <taxon>Scleractinia</taxon>
        <taxon>Astrocoeniina</taxon>
        <taxon>Pocilloporidae</taxon>
        <taxon>Stylophora</taxon>
    </lineage>
</organism>
<reference evidence="2" key="1">
    <citation type="journal article" date="2017" name="bioRxiv">
        <title>Comparative analysis of the genomes of Stylophora pistillata and Acropora digitifera provides evidence for extensive differences between species of corals.</title>
        <authorList>
            <person name="Voolstra C.R."/>
            <person name="Li Y."/>
            <person name="Liew Y.J."/>
            <person name="Baumgarten S."/>
            <person name="Zoccola D."/>
            <person name="Flot J.-F."/>
            <person name="Tambutte S."/>
            <person name="Allemand D."/>
            <person name="Aranda M."/>
        </authorList>
    </citation>
    <scope>NUCLEOTIDE SEQUENCE [LARGE SCALE GENOMIC DNA]</scope>
</reference>
<keyword evidence="2" id="KW-1185">Reference proteome</keyword>
<dbReference type="AlphaFoldDB" id="A0A2B4SBJ0"/>
<dbReference type="EMBL" id="LSMT01000138">
    <property type="protein sequence ID" value="PFX25947.1"/>
    <property type="molecule type" value="Genomic_DNA"/>
</dbReference>
<accession>A0A2B4SBJ0</accession>
<protein>
    <submittedName>
        <fullName evidence="1">Uncharacterized protein</fullName>
    </submittedName>
</protein>
<sequence>MVVPLFVSDETQSELNSIELAGVEAMKPPTAARIDPPIEVVMKDLVEKYRPVGQRTVRSETTKDKAGALPPAVYYAQPPFSKVMFHDDSTGEGQEGMEQIMPQVTDDDGDSHVPSITFVNDSTVGNSCRCVTVNFLVLDVKQPKIYLFDVIDEKLLVFSVFEAPPSRPS</sequence>
<comment type="caution">
    <text evidence="1">The sequence shown here is derived from an EMBL/GenBank/DDBJ whole genome shotgun (WGS) entry which is preliminary data.</text>
</comment>
<name>A0A2B4SBJ0_STYPI</name>
<gene>
    <name evidence="1" type="ORF">AWC38_SpisGene9387</name>
</gene>
<evidence type="ECO:0000313" key="1">
    <source>
        <dbReference type="EMBL" id="PFX25947.1"/>
    </source>
</evidence>
<dbReference type="Proteomes" id="UP000225706">
    <property type="component" value="Unassembled WGS sequence"/>
</dbReference>
<proteinExistence type="predicted"/>